<organism evidence="2 3">
    <name type="scientific">Levilactobacillus tujiorum</name>
    <dbReference type="NCBI Taxonomy" id="2912243"/>
    <lineage>
        <taxon>Bacteria</taxon>
        <taxon>Bacillati</taxon>
        <taxon>Bacillota</taxon>
        <taxon>Bacilli</taxon>
        <taxon>Lactobacillales</taxon>
        <taxon>Lactobacillaceae</taxon>
        <taxon>Levilactobacillus</taxon>
    </lineage>
</organism>
<evidence type="ECO:0000259" key="1">
    <source>
        <dbReference type="SMART" id="SM00244"/>
    </source>
</evidence>
<gene>
    <name evidence="2" type="ORF">HEQ44_06180</name>
</gene>
<evidence type="ECO:0000313" key="2">
    <source>
        <dbReference type="EMBL" id="NLR29769.1"/>
    </source>
</evidence>
<evidence type="ECO:0000313" key="3">
    <source>
        <dbReference type="Proteomes" id="UP000707477"/>
    </source>
</evidence>
<dbReference type="InterPro" id="IPR036013">
    <property type="entry name" value="Band_7/SPFH_dom_sf"/>
</dbReference>
<dbReference type="CDD" id="cd08829">
    <property type="entry name" value="SPFH_paraslipin"/>
    <property type="match status" value="1"/>
</dbReference>
<accession>A0ABX1L640</accession>
<dbReference type="Gene3D" id="3.30.479.30">
    <property type="entry name" value="Band 7 domain"/>
    <property type="match status" value="1"/>
</dbReference>
<dbReference type="PRINTS" id="PR00721">
    <property type="entry name" value="STOMATIN"/>
</dbReference>
<comment type="caution">
    <text evidence="2">The sequence shown here is derived from an EMBL/GenBank/DDBJ whole genome shotgun (WGS) entry which is preliminary data.</text>
</comment>
<name>A0ABX1L640_9LACO</name>
<dbReference type="SMART" id="SM00244">
    <property type="entry name" value="PHB"/>
    <property type="match status" value="1"/>
</dbReference>
<proteinExistence type="predicted"/>
<dbReference type="EMBL" id="JAAVSD010000013">
    <property type="protein sequence ID" value="NLR29769.1"/>
    <property type="molecule type" value="Genomic_DNA"/>
</dbReference>
<sequence>MFGIKIVHQNNEGLVETLGKYKRSVAPGVHFYFPGLQKIRTVELAMTPLALPNYSVITKDNADVSASLTLNYHVTNSVKFQYENTDSVESMAQLVRGHLRDIIGRMDLNQALGSTAKINQELATAIGDLTDTYGINVDRTNIDELTPSAAIQSAMDKQLTADRERIAAIAKAEGEAKSIELTTKAKNDALMATASAQATATRTRADAEKYRIDTVNSSLENATPEFFENQSISAFSDLAKSPANVVVVPKDGIADLGQIPAIGAALRSGLQAPVTPEPQAKK</sequence>
<dbReference type="RefSeq" id="WP_168849806.1">
    <property type="nucleotide sequence ID" value="NZ_JAAVSD010000013.1"/>
</dbReference>
<keyword evidence="3" id="KW-1185">Reference proteome</keyword>
<dbReference type="InterPro" id="IPR001972">
    <property type="entry name" value="Stomatin_HflK_fam"/>
</dbReference>
<dbReference type="PANTHER" id="PTHR43327:SF10">
    <property type="entry name" value="STOMATIN-LIKE PROTEIN 2, MITOCHONDRIAL"/>
    <property type="match status" value="1"/>
</dbReference>
<dbReference type="SUPFAM" id="SSF117892">
    <property type="entry name" value="Band 7/SPFH domain"/>
    <property type="match status" value="1"/>
</dbReference>
<protein>
    <submittedName>
        <fullName evidence="2">SPFH domain-containing protein</fullName>
    </submittedName>
</protein>
<reference evidence="2 3" key="1">
    <citation type="submission" date="2020-03" db="EMBL/GenBank/DDBJ databases">
        <authorList>
            <person name="Zhang Z."/>
            <person name="Guo Z."/>
            <person name="Hou Q."/>
            <person name="Shen X."/>
        </authorList>
    </citation>
    <scope>NUCLEOTIDE SEQUENCE [LARGE SCALE GENOMIC DNA]</scope>
    <source>
        <strain evidence="2 3">HBUAS51329</strain>
    </source>
</reference>
<dbReference type="InterPro" id="IPR001107">
    <property type="entry name" value="Band_7"/>
</dbReference>
<feature type="domain" description="Band 7" evidence="1">
    <location>
        <begin position="2"/>
        <end position="159"/>
    </location>
</feature>
<dbReference type="PANTHER" id="PTHR43327">
    <property type="entry name" value="STOMATIN-LIKE PROTEIN 2, MITOCHONDRIAL"/>
    <property type="match status" value="1"/>
</dbReference>
<dbReference type="Pfam" id="PF01145">
    <property type="entry name" value="Band_7"/>
    <property type="match status" value="1"/>
</dbReference>
<dbReference type="Proteomes" id="UP000707477">
    <property type="component" value="Unassembled WGS sequence"/>
</dbReference>
<dbReference type="InterPro" id="IPR050710">
    <property type="entry name" value="Band7/mec-2_domain"/>
</dbReference>